<accession>A0AC61RR94</accession>
<reference evidence="1" key="1">
    <citation type="submission" date="2019-04" db="EMBL/GenBank/DDBJ databases">
        <title>Microbes associate with the intestines of laboratory mice.</title>
        <authorList>
            <person name="Navarre W."/>
            <person name="Wong E."/>
            <person name="Huang K."/>
            <person name="Tropini C."/>
            <person name="Ng K."/>
            <person name="Yu B."/>
        </authorList>
    </citation>
    <scope>NUCLEOTIDE SEQUENCE</scope>
    <source>
        <strain evidence="1">NM01_1-7b</strain>
    </source>
</reference>
<name>A0AC61RR94_9FIRM</name>
<dbReference type="Proteomes" id="UP000304953">
    <property type="component" value="Unassembled WGS sequence"/>
</dbReference>
<proteinExistence type="predicted"/>
<organism evidence="1 2">
    <name type="scientific">Petralouisia muris</name>
    <dbReference type="NCBI Taxonomy" id="3032872"/>
    <lineage>
        <taxon>Bacteria</taxon>
        <taxon>Bacillati</taxon>
        <taxon>Bacillota</taxon>
        <taxon>Clostridia</taxon>
        <taxon>Lachnospirales</taxon>
        <taxon>Lachnospiraceae</taxon>
        <taxon>Petralouisia</taxon>
    </lineage>
</organism>
<dbReference type="EMBL" id="SRYA01000075">
    <property type="protein sequence ID" value="TGY90984.1"/>
    <property type="molecule type" value="Genomic_DNA"/>
</dbReference>
<evidence type="ECO:0000313" key="2">
    <source>
        <dbReference type="Proteomes" id="UP000304953"/>
    </source>
</evidence>
<sequence length="468" mass="54543">MQTINTNMDERANLTWFYPRICIYQDKIDNQEDYFRFLEIETESRELSIYIHIPFCDSFCSYCACFKELSALYKEDEKMAYVKALVKEMQMYSNKTFFRNKEINYIQFGGGTPSCLSVDMYKVIFEGLHSCFTLSESCHISLEGNVMTLKDMFKLKGLKGLGVDRLSFGLQTFNERIRKELNIKAKVSEIFEATENIREVGFESLAVDLMYNLPDENLDILKYDLEMIVGKIKPDYIQTYRFNQFHNTVLQKKISNGYFSNPPSGKKEFDMFAYILEFLKLNGYDNHVLINLFSNKKSPIPTGLEYTMGNNKKSASMTLGIGAGASSFLNKRNYKSVCSVKKYIELISNDMFPVEAGNIASEEVLASRTMVYFPNFMQIRKTEIPNDDKYTTMLNELVQKKYIIEHNDRYELSRLGIMWAGDISKLFFADEEIEKNKKSVYYSIKNNTNPFNQDKMNMANKNYIKKEK</sequence>
<keyword evidence="2" id="KW-1185">Reference proteome</keyword>
<protein>
    <submittedName>
        <fullName evidence="1">Radical SAM protein</fullName>
    </submittedName>
</protein>
<evidence type="ECO:0000313" key="1">
    <source>
        <dbReference type="EMBL" id="TGY90984.1"/>
    </source>
</evidence>
<gene>
    <name evidence="1" type="ORF">E5329_23370</name>
</gene>
<comment type="caution">
    <text evidence="1">The sequence shown here is derived from an EMBL/GenBank/DDBJ whole genome shotgun (WGS) entry which is preliminary data.</text>
</comment>